<organism evidence="1 2">
    <name type="scientific">Botrytis elliptica</name>
    <dbReference type="NCBI Taxonomy" id="278938"/>
    <lineage>
        <taxon>Eukaryota</taxon>
        <taxon>Fungi</taxon>
        <taxon>Dikarya</taxon>
        <taxon>Ascomycota</taxon>
        <taxon>Pezizomycotina</taxon>
        <taxon>Leotiomycetes</taxon>
        <taxon>Helotiales</taxon>
        <taxon>Sclerotiniaceae</taxon>
        <taxon>Botrytis</taxon>
    </lineage>
</organism>
<evidence type="ECO:0000313" key="1">
    <source>
        <dbReference type="EMBL" id="TGO77573.1"/>
    </source>
</evidence>
<reference evidence="1 2" key="1">
    <citation type="submission" date="2017-12" db="EMBL/GenBank/DDBJ databases">
        <title>Comparative genomics of Botrytis spp.</title>
        <authorList>
            <person name="Valero-Jimenez C.A."/>
            <person name="Tapia P."/>
            <person name="Veloso J."/>
            <person name="Silva-Moreno E."/>
            <person name="Staats M."/>
            <person name="Valdes J.H."/>
            <person name="Van Kan J.A.L."/>
        </authorList>
    </citation>
    <scope>NUCLEOTIDE SEQUENCE [LARGE SCALE GENOMIC DNA]</scope>
    <source>
        <strain evidence="1 2">Be9601</strain>
    </source>
</reference>
<evidence type="ECO:0000313" key="2">
    <source>
        <dbReference type="Proteomes" id="UP000297229"/>
    </source>
</evidence>
<dbReference type="EMBL" id="PQXM01000101">
    <property type="protein sequence ID" value="TGO77573.1"/>
    <property type="molecule type" value="Genomic_DNA"/>
</dbReference>
<keyword evidence="2" id="KW-1185">Reference proteome</keyword>
<dbReference type="AlphaFoldDB" id="A0A4Z1K8G9"/>
<proteinExistence type="predicted"/>
<name>A0A4Z1K8G9_9HELO</name>
<accession>A0A4Z1K8G9</accession>
<sequence>MRLDNLDSWVFSNKSRFEVPRTTKTAYKYDCLERVIENFKKRQVLKAYLFAVCEISHEKIEYMLVTGKVTIEASLDRRLELHQGIRENLSILGIVKLSFPHQFSEDFLKPFVEIQ</sequence>
<protein>
    <submittedName>
        <fullName evidence="1">Uncharacterized protein</fullName>
    </submittedName>
</protein>
<gene>
    <name evidence="1" type="ORF">BELL_0101g00180</name>
</gene>
<dbReference type="Proteomes" id="UP000297229">
    <property type="component" value="Unassembled WGS sequence"/>
</dbReference>
<comment type="caution">
    <text evidence="1">The sequence shown here is derived from an EMBL/GenBank/DDBJ whole genome shotgun (WGS) entry which is preliminary data.</text>
</comment>